<dbReference type="SMART" id="SM00575">
    <property type="entry name" value="ZnF_PMZ"/>
    <property type="match status" value="1"/>
</dbReference>
<keyword evidence="2 4" id="KW-0863">Zinc-finger</keyword>
<feature type="domain" description="SWIM-type" evidence="6">
    <location>
        <begin position="345"/>
        <end position="377"/>
    </location>
</feature>
<evidence type="ECO:0000256" key="4">
    <source>
        <dbReference type="PROSITE-ProRule" id="PRU00047"/>
    </source>
</evidence>
<evidence type="ECO:0000259" key="6">
    <source>
        <dbReference type="PROSITE" id="PS50966"/>
    </source>
</evidence>
<keyword evidence="3" id="KW-0862">Zinc</keyword>
<dbReference type="STRING" id="3818.A0A444WPL6"/>
<dbReference type="Proteomes" id="UP000289738">
    <property type="component" value="Unassembled WGS sequence"/>
</dbReference>
<evidence type="ECO:0000313" key="8">
    <source>
        <dbReference type="Proteomes" id="UP000289738"/>
    </source>
</evidence>
<dbReference type="Pfam" id="PF04434">
    <property type="entry name" value="SWIM"/>
    <property type="match status" value="1"/>
</dbReference>
<evidence type="ECO:0000256" key="2">
    <source>
        <dbReference type="ARBA" id="ARBA00022771"/>
    </source>
</evidence>
<keyword evidence="8" id="KW-1185">Reference proteome</keyword>
<dbReference type="GO" id="GO:0003676">
    <property type="term" value="F:nucleic acid binding"/>
    <property type="evidence" value="ECO:0007669"/>
    <property type="project" value="InterPro"/>
</dbReference>
<dbReference type="InterPro" id="IPR007527">
    <property type="entry name" value="Znf_SWIM"/>
</dbReference>
<dbReference type="GO" id="GO:0008270">
    <property type="term" value="F:zinc ion binding"/>
    <property type="evidence" value="ECO:0007669"/>
    <property type="project" value="UniProtKB-KW"/>
</dbReference>
<sequence length="952" mass="109866">MDDRVRLKLYYHGQILLQTSEGVKFVCENSLDIIIPFTLSFEELKGVISEKIDSQISSRVSCVLYRYPVPVFGGFVQFQMKYVTDEASMQEMFSVYLESRSRISFIELYVEFEQSAVDRDIELEDYNSDSEEEFKSNYEVIDPGVDEDQADEAMVADVADVANALANQQPFVEPSFMRSLDLEAMHEPEFLQYVNAAELPLMPDGEFTVEMEFSSREAVIKAMKDYTIRRGVDYRVYESEPTTFYAKCTQYGAGCDWLIRVTKMSRKFCWEIRRYNGSHTCTRATISQDHSKLDSNTDTREQFASTRHVISVYASRRAAGNIQVSCLDRQNEVFEVRECPSGVEYAVDLRRQRCDCGEFQVDRVPCRHVFACCANQRLDWQLYVHDVYKIDQVRRVYMARFRPLRNPTTWPVYHGPRFVGNPFLRRVSKGRPRMTRFLNEMDTRMLRAPRRCNQCGTEGHSRSRCRQHGGAVALHKALYMCARHAEPQLNCIIPAKLRSNGRNFQCTPAPDLSPNITILLETVEGVKFICENPLDVIPFTISFEELKGVICEKIESGLSRRISCILYRYPIPLFGRFVQFQTKYVTDEASMQEMFSMYIESRGQISFIEVYVEFEPSEADQNIKREDYNSDNEEEFESNYEVVGPGGDEDQGDGNVAPNIADVANALANEHPFEEPSFMRALDLEAMHASKFSKYMNAEIPVVADGEFAMGVEFSSREAIIRAMKDYTIQRGYRSGCDWLIRVSMMSRKYCWVIRRYNGSHTCTRVTISQDHSKLDSNTIAEAIKALLVTSKLHANQLALGNIQVNYFDRQNECVRCQVKWSMSSTSVDNDVTAVDRIPCRHVFACCANQRLDWQVYIHEVYKMDQLRRVYRAKFRPLRNLTTWPAYNGPRFVPNPFLRQVTKNRPRMTRFLNEMDTQMLRRSRICKQCGAEGHSRSRCRQAGGAGASNDAQ</sequence>
<reference evidence="7 8" key="1">
    <citation type="submission" date="2019-01" db="EMBL/GenBank/DDBJ databases">
        <title>Sequencing of cultivated peanut Arachis hypogaea provides insights into genome evolution and oil improvement.</title>
        <authorList>
            <person name="Chen X."/>
        </authorList>
    </citation>
    <scope>NUCLEOTIDE SEQUENCE [LARGE SCALE GENOMIC DNA]</scope>
    <source>
        <strain evidence="8">cv. Fuhuasheng</strain>
        <tissue evidence="7">Leaves</tissue>
    </source>
</reference>
<dbReference type="EMBL" id="SDMP01000026">
    <property type="protein sequence ID" value="RYQ79178.1"/>
    <property type="molecule type" value="Genomic_DNA"/>
</dbReference>
<gene>
    <name evidence="7" type="ORF">Ahy_Scaffold6g107880</name>
</gene>
<dbReference type="PROSITE" id="PS50966">
    <property type="entry name" value="ZF_SWIM"/>
    <property type="match status" value="1"/>
</dbReference>
<dbReference type="PANTHER" id="PTHR31973:SF195">
    <property type="entry name" value="MUDR FAMILY TRANSPOSASE"/>
    <property type="match status" value="1"/>
</dbReference>
<dbReference type="SMART" id="SM00343">
    <property type="entry name" value="ZnF_C2HC"/>
    <property type="match status" value="2"/>
</dbReference>
<keyword evidence="1" id="KW-0479">Metal-binding</keyword>
<evidence type="ECO:0008006" key="9">
    <source>
        <dbReference type="Google" id="ProtNLM"/>
    </source>
</evidence>
<evidence type="ECO:0000256" key="1">
    <source>
        <dbReference type="ARBA" id="ARBA00022723"/>
    </source>
</evidence>
<evidence type="ECO:0000259" key="5">
    <source>
        <dbReference type="PROSITE" id="PS50158"/>
    </source>
</evidence>
<evidence type="ECO:0000256" key="3">
    <source>
        <dbReference type="ARBA" id="ARBA00022833"/>
    </source>
</evidence>
<proteinExistence type="predicted"/>
<organism evidence="7 8">
    <name type="scientific">Arachis hypogaea</name>
    <name type="common">Peanut</name>
    <dbReference type="NCBI Taxonomy" id="3818"/>
    <lineage>
        <taxon>Eukaryota</taxon>
        <taxon>Viridiplantae</taxon>
        <taxon>Streptophyta</taxon>
        <taxon>Embryophyta</taxon>
        <taxon>Tracheophyta</taxon>
        <taxon>Spermatophyta</taxon>
        <taxon>Magnoliopsida</taxon>
        <taxon>eudicotyledons</taxon>
        <taxon>Gunneridae</taxon>
        <taxon>Pentapetalae</taxon>
        <taxon>rosids</taxon>
        <taxon>fabids</taxon>
        <taxon>Fabales</taxon>
        <taxon>Fabaceae</taxon>
        <taxon>Papilionoideae</taxon>
        <taxon>50 kb inversion clade</taxon>
        <taxon>dalbergioids sensu lato</taxon>
        <taxon>Dalbergieae</taxon>
        <taxon>Pterocarpus clade</taxon>
        <taxon>Arachis</taxon>
    </lineage>
</organism>
<dbReference type="InterPro" id="IPR001878">
    <property type="entry name" value="Znf_CCHC"/>
</dbReference>
<dbReference type="AlphaFoldDB" id="A0A444WPL6"/>
<dbReference type="PANTHER" id="PTHR31973">
    <property type="entry name" value="POLYPROTEIN, PUTATIVE-RELATED"/>
    <property type="match status" value="1"/>
</dbReference>
<comment type="caution">
    <text evidence="7">The sequence shown here is derived from an EMBL/GenBank/DDBJ whole genome shotgun (WGS) entry which is preliminary data.</text>
</comment>
<name>A0A444WPL6_ARAHY</name>
<dbReference type="InterPro" id="IPR006564">
    <property type="entry name" value="Znf_PMZ"/>
</dbReference>
<dbReference type="InterPro" id="IPR004332">
    <property type="entry name" value="Transposase_MuDR"/>
</dbReference>
<evidence type="ECO:0000313" key="7">
    <source>
        <dbReference type="EMBL" id="RYQ79178.1"/>
    </source>
</evidence>
<feature type="domain" description="CCHC-type" evidence="5">
    <location>
        <begin position="450"/>
        <end position="467"/>
    </location>
</feature>
<protein>
    <recommendedName>
        <fullName evidence="9">SWIM-type domain-containing protein</fullName>
    </recommendedName>
</protein>
<accession>A0A444WPL6</accession>
<dbReference type="Pfam" id="PF03108">
    <property type="entry name" value="DBD_Tnp_Mut"/>
    <property type="match status" value="1"/>
</dbReference>
<dbReference type="PROSITE" id="PS50158">
    <property type="entry name" value="ZF_CCHC"/>
    <property type="match status" value="1"/>
</dbReference>